<feature type="compositionally biased region" description="Basic and acidic residues" evidence="2">
    <location>
        <begin position="119"/>
        <end position="131"/>
    </location>
</feature>
<feature type="coiled-coil region" evidence="1">
    <location>
        <begin position="35"/>
        <end position="69"/>
    </location>
</feature>
<evidence type="ECO:0000313" key="4">
    <source>
        <dbReference type="Proteomes" id="UP000323671"/>
    </source>
</evidence>
<accession>A0A5C1EAM3</accession>
<organism evidence="3 4">
    <name type="scientific">Oryzomicrobium terrae</name>
    <dbReference type="NCBI Taxonomy" id="1735038"/>
    <lineage>
        <taxon>Bacteria</taxon>
        <taxon>Pseudomonadati</taxon>
        <taxon>Pseudomonadota</taxon>
        <taxon>Betaproteobacteria</taxon>
        <taxon>Rhodocyclales</taxon>
        <taxon>Rhodocyclaceae</taxon>
        <taxon>Oryzomicrobium</taxon>
    </lineage>
</organism>
<dbReference type="AlphaFoldDB" id="A0A5C1EAM3"/>
<dbReference type="EMBL" id="CP022579">
    <property type="protein sequence ID" value="QEL65956.1"/>
    <property type="molecule type" value="Genomic_DNA"/>
</dbReference>
<evidence type="ECO:0000313" key="3">
    <source>
        <dbReference type="EMBL" id="QEL65956.1"/>
    </source>
</evidence>
<gene>
    <name evidence="3" type="ORF">OTERR_24800</name>
</gene>
<protein>
    <submittedName>
        <fullName evidence="3">Uncharacterized protein</fullName>
    </submittedName>
</protein>
<keyword evidence="1" id="KW-0175">Coiled coil</keyword>
<evidence type="ECO:0000256" key="2">
    <source>
        <dbReference type="SAM" id="MobiDB-lite"/>
    </source>
</evidence>
<reference evidence="3 4" key="1">
    <citation type="submission" date="2017-07" db="EMBL/GenBank/DDBJ databases">
        <title>Complete genome sequence of Oryzomicrobium terrae TPP412.</title>
        <authorList>
            <person name="Chiu L.-W."/>
            <person name="Lo K.-J."/>
            <person name="Tsai Y.-M."/>
            <person name="Lin S.-S."/>
            <person name="Kuo C.-H."/>
            <person name="Liu C.-T."/>
        </authorList>
    </citation>
    <scope>NUCLEOTIDE SEQUENCE [LARGE SCALE GENOMIC DNA]</scope>
    <source>
        <strain evidence="3 4">TPP412</strain>
    </source>
</reference>
<dbReference type="KEGG" id="otr:OTERR_24800"/>
<name>A0A5C1EAM3_9RHOO</name>
<keyword evidence="4" id="KW-1185">Reference proteome</keyword>
<dbReference type="Proteomes" id="UP000323671">
    <property type="component" value="Chromosome"/>
</dbReference>
<feature type="region of interest" description="Disordered" evidence="2">
    <location>
        <begin position="119"/>
        <end position="151"/>
    </location>
</feature>
<proteinExistence type="predicted"/>
<dbReference type="RefSeq" id="WP_054622228.1">
    <property type="nucleotide sequence ID" value="NZ_CP022579.1"/>
</dbReference>
<evidence type="ECO:0000256" key="1">
    <source>
        <dbReference type="SAM" id="Coils"/>
    </source>
</evidence>
<sequence length="151" mass="16915">MTLQRKLTLLLLSVSLALAAALFAYRLGEARIGALHQERDSLSMASQDLKELRRSVEQYENARSRLGQDGGIARHERVSLTTSFAPNELPRLQSLLTRAYEGDGFLLLRSFELAWQEKGPARGEEQERSTDRGQPGATLTLSFQGEKIFTH</sequence>